<dbReference type="Pfam" id="PF21831">
    <property type="entry name" value="DUF6891"/>
    <property type="match status" value="1"/>
</dbReference>
<dbReference type="Gene3D" id="1.25.40.20">
    <property type="entry name" value="Ankyrin repeat-containing domain"/>
    <property type="match status" value="1"/>
</dbReference>
<proteinExistence type="predicted"/>
<gene>
    <name evidence="5" type="ORF">LMG3431_01642</name>
</gene>
<keyword evidence="2 3" id="KW-0040">ANK repeat</keyword>
<dbReference type="InterPro" id="IPR036770">
    <property type="entry name" value="Ankyrin_rpt-contain_sf"/>
</dbReference>
<dbReference type="RefSeq" id="WP_175173975.1">
    <property type="nucleotide sequence ID" value="NZ_CADIJX010000002.1"/>
</dbReference>
<dbReference type="PANTHER" id="PTHR24189:SF71">
    <property type="entry name" value="ANKYRIN REPEAT DOMAIN 39"/>
    <property type="match status" value="1"/>
</dbReference>
<name>A0A6S6ZB39_9BURK</name>
<dbReference type="InterPro" id="IPR054186">
    <property type="entry name" value="DUF6891"/>
</dbReference>
<reference evidence="5 6" key="1">
    <citation type="submission" date="2020-04" db="EMBL/GenBank/DDBJ databases">
        <authorList>
            <person name="De Canck E."/>
        </authorList>
    </citation>
    <scope>NUCLEOTIDE SEQUENCE [LARGE SCALE GENOMIC DNA]</scope>
    <source>
        <strain evidence="5 6">LMG 3431</strain>
    </source>
</reference>
<dbReference type="AlphaFoldDB" id="A0A6S6ZB39"/>
<dbReference type="GO" id="GO:0005737">
    <property type="term" value="C:cytoplasm"/>
    <property type="evidence" value="ECO:0007669"/>
    <property type="project" value="TreeGrafter"/>
</dbReference>
<keyword evidence="1" id="KW-0677">Repeat</keyword>
<dbReference type="Pfam" id="PF12796">
    <property type="entry name" value="Ank_2"/>
    <property type="match status" value="1"/>
</dbReference>
<evidence type="ECO:0000313" key="5">
    <source>
        <dbReference type="EMBL" id="CAB3636459.1"/>
    </source>
</evidence>
<protein>
    <recommendedName>
        <fullName evidence="4">DUF6891 domain-containing protein</fullName>
    </recommendedName>
</protein>
<dbReference type="PANTHER" id="PTHR24189">
    <property type="entry name" value="MYOTROPHIN"/>
    <property type="match status" value="1"/>
</dbReference>
<dbReference type="SMART" id="SM00248">
    <property type="entry name" value="ANK"/>
    <property type="match status" value="3"/>
</dbReference>
<dbReference type="SUPFAM" id="SSF48403">
    <property type="entry name" value="Ankyrin repeat"/>
    <property type="match status" value="1"/>
</dbReference>
<dbReference type="PROSITE" id="PS50297">
    <property type="entry name" value="ANK_REP_REGION"/>
    <property type="match status" value="1"/>
</dbReference>
<sequence>MKLTKIFDAASSGDVKGVGACLAAGADPAAVDSYGFTALQRAAMGANDTDIPGNLAVLRLLIDAGSPLEFQSEGRTALYLAAEFAPSTDAVQLLIDAGANADIRDAHGNHITVNAMMPEVQALLSALTGVALEVPEPEPDPVKLSAAQWREAQVRLDVLFASLTEAGLVALQDAGTTQSDGFSDCAEIFHERGGATAGLHGFCFYTRQDRNRAKKEGRLDLAFWGAPEGADADMLRVGELIVRTAEATGLPVAWNGSSARRPTLVLY</sequence>
<dbReference type="Proteomes" id="UP000494108">
    <property type="component" value="Unassembled WGS sequence"/>
</dbReference>
<organism evidence="5 6">
    <name type="scientific">Achromobacter pestifer</name>
    <dbReference type="NCBI Taxonomy" id="1353889"/>
    <lineage>
        <taxon>Bacteria</taxon>
        <taxon>Pseudomonadati</taxon>
        <taxon>Pseudomonadota</taxon>
        <taxon>Betaproteobacteria</taxon>
        <taxon>Burkholderiales</taxon>
        <taxon>Alcaligenaceae</taxon>
        <taxon>Achromobacter</taxon>
    </lineage>
</organism>
<evidence type="ECO:0000256" key="1">
    <source>
        <dbReference type="ARBA" id="ARBA00022737"/>
    </source>
</evidence>
<dbReference type="PROSITE" id="PS50088">
    <property type="entry name" value="ANK_REPEAT"/>
    <property type="match status" value="1"/>
</dbReference>
<dbReference type="InterPro" id="IPR050745">
    <property type="entry name" value="Multifunctional_regulatory"/>
</dbReference>
<dbReference type="EMBL" id="CADIJX010000002">
    <property type="protein sequence ID" value="CAB3636459.1"/>
    <property type="molecule type" value="Genomic_DNA"/>
</dbReference>
<dbReference type="InterPro" id="IPR002110">
    <property type="entry name" value="Ankyrin_rpt"/>
</dbReference>
<evidence type="ECO:0000256" key="3">
    <source>
        <dbReference type="PROSITE-ProRule" id="PRU00023"/>
    </source>
</evidence>
<feature type="repeat" description="ANK" evidence="3">
    <location>
        <begin position="73"/>
        <end position="106"/>
    </location>
</feature>
<evidence type="ECO:0000256" key="2">
    <source>
        <dbReference type="ARBA" id="ARBA00023043"/>
    </source>
</evidence>
<evidence type="ECO:0000259" key="4">
    <source>
        <dbReference type="Pfam" id="PF21831"/>
    </source>
</evidence>
<feature type="domain" description="DUF6891" evidence="4">
    <location>
        <begin position="154"/>
        <end position="261"/>
    </location>
</feature>
<keyword evidence="6" id="KW-1185">Reference proteome</keyword>
<evidence type="ECO:0000313" key="6">
    <source>
        <dbReference type="Proteomes" id="UP000494108"/>
    </source>
</evidence>
<accession>A0A6S6ZB39</accession>